<feature type="transmembrane region" description="Helical" evidence="1">
    <location>
        <begin position="47"/>
        <end position="67"/>
    </location>
</feature>
<protein>
    <submittedName>
        <fullName evidence="2">Uncharacterized protein</fullName>
    </submittedName>
</protein>
<evidence type="ECO:0000256" key="1">
    <source>
        <dbReference type="SAM" id="Phobius"/>
    </source>
</evidence>
<dbReference type="Proteomes" id="UP000465304">
    <property type="component" value="Unassembled WGS sequence"/>
</dbReference>
<keyword evidence="1" id="KW-0472">Membrane</keyword>
<name>A0A7I9ZUN5_9MYCO</name>
<dbReference type="EMBL" id="BLLB01000002">
    <property type="protein sequence ID" value="GFH04427.1"/>
    <property type="molecule type" value="Genomic_DNA"/>
</dbReference>
<evidence type="ECO:0000313" key="2">
    <source>
        <dbReference type="EMBL" id="GFH04427.1"/>
    </source>
</evidence>
<proteinExistence type="predicted"/>
<sequence>MAEMAESRYDPDDPFTETLATTGLFLLVTAIIAVAFGLASWGMSETLMAVLAGVAAVLSFTASILCFKAQATELPADAPA</sequence>
<accession>A0A7I9ZUN5</accession>
<evidence type="ECO:0000313" key="3">
    <source>
        <dbReference type="Proteomes" id="UP000465304"/>
    </source>
</evidence>
<dbReference type="RefSeq" id="WP_163893356.1">
    <property type="nucleotide sequence ID" value="NZ_BLLB01000002.1"/>
</dbReference>
<reference evidence="2 3" key="1">
    <citation type="journal article" date="2019" name="Emerg. Microbes Infect.">
        <title>Comprehensive subspecies identification of 175 nontuberculous mycobacteria species based on 7547 genomic profiles.</title>
        <authorList>
            <person name="Matsumoto Y."/>
            <person name="Kinjo T."/>
            <person name="Motooka D."/>
            <person name="Nabeya D."/>
            <person name="Jung N."/>
            <person name="Uechi K."/>
            <person name="Horii T."/>
            <person name="Iida T."/>
            <person name="Fujita J."/>
            <person name="Nakamura S."/>
        </authorList>
    </citation>
    <scope>NUCLEOTIDE SEQUENCE [LARGE SCALE GENOMIC DNA]</scope>
    <source>
        <strain evidence="2 3">JCM 30996</strain>
    </source>
</reference>
<organism evidence="2 3">
    <name type="scientific">Mycolicibacterium hippocampi</name>
    <dbReference type="NCBI Taxonomy" id="659824"/>
    <lineage>
        <taxon>Bacteria</taxon>
        <taxon>Bacillati</taxon>
        <taxon>Actinomycetota</taxon>
        <taxon>Actinomycetes</taxon>
        <taxon>Mycobacteriales</taxon>
        <taxon>Mycobacteriaceae</taxon>
        <taxon>Mycolicibacterium</taxon>
    </lineage>
</organism>
<gene>
    <name evidence="2" type="ORF">MHIP_49100</name>
</gene>
<keyword evidence="1" id="KW-0812">Transmembrane</keyword>
<comment type="caution">
    <text evidence="2">The sequence shown here is derived from an EMBL/GenBank/DDBJ whole genome shotgun (WGS) entry which is preliminary data.</text>
</comment>
<keyword evidence="1" id="KW-1133">Transmembrane helix</keyword>
<keyword evidence="3" id="KW-1185">Reference proteome</keyword>
<feature type="transmembrane region" description="Helical" evidence="1">
    <location>
        <begin position="21"/>
        <end position="41"/>
    </location>
</feature>
<dbReference type="AlphaFoldDB" id="A0A7I9ZUN5"/>